<dbReference type="PANTHER" id="PTHR11360:SF260">
    <property type="entry name" value="MFS DOMAIN-CONTAINING PROTEIN"/>
    <property type="match status" value="1"/>
</dbReference>
<feature type="transmembrane region" description="Helical" evidence="3">
    <location>
        <begin position="465"/>
        <end position="484"/>
    </location>
</feature>
<feature type="compositionally biased region" description="Polar residues" evidence="2">
    <location>
        <begin position="549"/>
        <end position="559"/>
    </location>
</feature>
<dbReference type="GO" id="GO:0008028">
    <property type="term" value="F:monocarboxylic acid transmembrane transporter activity"/>
    <property type="evidence" value="ECO:0007669"/>
    <property type="project" value="TreeGrafter"/>
</dbReference>
<keyword evidence="3" id="KW-1133">Transmembrane helix</keyword>
<protein>
    <submittedName>
        <fullName evidence="6">MFS domain-containing protein</fullName>
    </submittedName>
</protein>
<reference evidence="6" key="1">
    <citation type="submission" date="2016-11" db="UniProtKB">
        <authorList>
            <consortium name="WormBaseParasite"/>
        </authorList>
    </citation>
    <scope>IDENTIFICATION</scope>
</reference>
<dbReference type="Gene3D" id="1.20.1250.20">
    <property type="entry name" value="MFS general substrate transporter like domains"/>
    <property type="match status" value="2"/>
</dbReference>
<evidence type="ECO:0000313" key="6">
    <source>
        <dbReference type="WBParaSite" id="maker-uti_cns_0004518-snap-gene-0.5-mRNA-1"/>
    </source>
</evidence>
<accession>A0A1I8H585</accession>
<keyword evidence="5" id="KW-1185">Reference proteome</keyword>
<dbReference type="AlphaFoldDB" id="A0A1I8H585"/>
<dbReference type="PROSITE" id="PS50850">
    <property type="entry name" value="MFS"/>
    <property type="match status" value="1"/>
</dbReference>
<dbReference type="CDD" id="cd17352">
    <property type="entry name" value="MFS_MCT_SLC16"/>
    <property type="match status" value="1"/>
</dbReference>
<comment type="subcellular location">
    <subcellularLocation>
        <location evidence="1">Membrane</location>
        <topology evidence="1">Multi-pass membrane protein</topology>
    </subcellularLocation>
</comment>
<dbReference type="PANTHER" id="PTHR11360">
    <property type="entry name" value="MONOCARBOXYLATE TRANSPORTER"/>
    <property type="match status" value="1"/>
</dbReference>
<dbReference type="SUPFAM" id="SSF103473">
    <property type="entry name" value="MFS general substrate transporter"/>
    <property type="match status" value="1"/>
</dbReference>
<keyword evidence="3" id="KW-0472">Membrane</keyword>
<evidence type="ECO:0000259" key="4">
    <source>
        <dbReference type="PROSITE" id="PS50850"/>
    </source>
</evidence>
<feature type="transmembrane region" description="Helical" evidence="3">
    <location>
        <begin position="132"/>
        <end position="150"/>
    </location>
</feature>
<feature type="region of interest" description="Disordered" evidence="2">
    <location>
        <begin position="549"/>
        <end position="571"/>
    </location>
</feature>
<feature type="transmembrane region" description="Helical" evidence="3">
    <location>
        <begin position="63"/>
        <end position="83"/>
    </location>
</feature>
<feature type="transmembrane region" description="Helical" evidence="3">
    <location>
        <begin position="427"/>
        <end position="453"/>
    </location>
</feature>
<feature type="transmembrane region" description="Helical" evidence="3">
    <location>
        <begin position="190"/>
        <end position="212"/>
    </location>
</feature>
<evidence type="ECO:0000313" key="5">
    <source>
        <dbReference type="Proteomes" id="UP000095280"/>
    </source>
</evidence>
<dbReference type="Pfam" id="PF07690">
    <property type="entry name" value="MFS_1"/>
    <property type="match status" value="1"/>
</dbReference>
<dbReference type="GO" id="GO:0016020">
    <property type="term" value="C:membrane"/>
    <property type="evidence" value="ECO:0007669"/>
    <property type="project" value="UniProtKB-SubCell"/>
</dbReference>
<evidence type="ECO:0000256" key="2">
    <source>
        <dbReference type="SAM" id="MobiDB-lite"/>
    </source>
</evidence>
<proteinExistence type="predicted"/>
<feature type="transmembrane region" description="Helical" evidence="3">
    <location>
        <begin position="103"/>
        <end position="125"/>
    </location>
</feature>
<name>A0A1I8H585_9PLAT</name>
<feature type="region of interest" description="Disordered" evidence="2">
    <location>
        <begin position="1"/>
        <end position="39"/>
    </location>
</feature>
<organism evidence="5 6">
    <name type="scientific">Macrostomum lignano</name>
    <dbReference type="NCBI Taxonomy" id="282301"/>
    <lineage>
        <taxon>Eukaryota</taxon>
        <taxon>Metazoa</taxon>
        <taxon>Spiralia</taxon>
        <taxon>Lophotrochozoa</taxon>
        <taxon>Platyhelminthes</taxon>
        <taxon>Rhabditophora</taxon>
        <taxon>Macrostomorpha</taxon>
        <taxon>Macrostomida</taxon>
        <taxon>Macrostomidae</taxon>
        <taxon>Macrostomum</taxon>
    </lineage>
</organism>
<feature type="transmembrane region" description="Helical" evidence="3">
    <location>
        <begin position="496"/>
        <end position="516"/>
    </location>
</feature>
<feature type="domain" description="Major facilitator superfamily (MFS) profile" evidence="4">
    <location>
        <begin position="64"/>
        <end position="525"/>
    </location>
</feature>
<dbReference type="Proteomes" id="UP000095280">
    <property type="component" value="Unplaced"/>
</dbReference>
<feature type="transmembrane region" description="Helical" evidence="3">
    <location>
        <begin position="338"/>
        <end position="360"/>
    </location>
</feature>
<feature type="transmembrane region" description="Helical" evidence="3">
    <location>
        <begin position="376"/>
        <end position="396"/>
    </location>
</feature>
<feature type="compositionally biased region" description="Basic and acidic residues" evidence="2">
    <location>
        <begin position="561"/>
        <end position="571"/>
    </location>
</feature>
<feature type="transmembrane region" description="Helical" evidence="3">
    <location>
        <begin position="156"/>
        <end position="178"/>
    </location>
</feature>
<sequence>QFYFQPGHADAATRGAEGLAPKSAPVEDGVEEADASNTDGSRSMEFVVVTTDNEGGSALDGGYGWAVVGAAFMVNLLADGITFSFGLLLTELFNSLGDSREQLAWISSLLCGAPLLLGPVTSVLVDRFGCRRVCMAGGLLSGAGFAVVFAGPPSRLLVVLSAGLVSGLGLGLCYMPAVTSVSYYFRRRRALATGISVSGSGVGTLLFAYITGACLNTYGWRGSFLLLGGLLFNLCACGALLRPLAPRLKRTRLRLDKANQAESRHNVALRLDNSGNRGELSLARRHLFLLSRGSAAGSAVEKSVNNAECNQIDDIESSITDRTEGQITKLAHLLRRPVYLLLLASNFLLYFWYNITYYFLPDHATELGFSSQQSELVIAIVGVSNAVGQIAIGVIADHPRVNATLLYSLCIGLAGLSNSLIPLCASLSALIVYGLSFGFLISANFALGSILLIDRFGLERFTSAYGVMLFVQGLASLFGPPAIGYMRDSDANYNRAFVYSGIFIAASALLIVPSYFRFCLLARLSCSCCCWGRHLSSSSIAISSAVARTPNSKQSSQSVEPELKSAESEHL</sequence>
<dbReference type="InterPro" id="IPR050327">
    <property type="entry name" value="Proton-linked_MCT"/>
</dbReference>
<evidence type="ECO:0000256" key="3">
    <source>
        <dbReference type="SAM" id="Phobius"/>
    </source>
</evidence>
<dbReference type="InterPro" id="IPR011701">
    <property type="entry name" value="MFS"/>
</dbReference>
<evidence type="ECO:0000256" key="1">
    <source>
        <dbReference type="ARBA" id="ARBA00004141"/>
    </source>
</evidence>
<dbReference type="InterPro" id="IPR036259">
    <property type="entry name" value="MFS_trans_sf"/>
</dbReference>
<dbReference type="WBParaSite" id="maker-uti_cns_0004518-snap-gene-0.5-mRNA-1">
    <property type="protein sequence ID" value="maker-uti_cns_0004518-snap-gene-0.5-mRNA-1"/>
    <property type="gene ID" value="maker-uti_cns_0004518-snap-gene-0.5"/>
</dbReference>
<dbReference type="InterPro" id="IPR020846">
    <property type="entry name" value="MFS_dom"/>
</dbReference>
<feature type="transmembrane region" description="Helical" evidence="3">
    <location>
        <begin position="403"/>
        <end position="421"/>
    </location>
</feature>
<feature type="transmembrane region" description="Helical" evidence="3">
    <location>
        <begin position="224"/>
        <end position="245"/>
    </location>
</feature>
<keyword evidence="3" id="KW-0812">Transmembrane</keyword>